<protein>
    <submittedName>
        <fullName evidence="2">SUF system NifU family Fe-S cluster assembly protein</fullName>
    </submittedName>
</protein>
<dbReference type="RefSeq" id="WP_262574998.1">
    <property type="nucleotide sequence ID" value="NZ_JAOQKJ010000007.1"/>
</dbReference>
<dbReference type="Pfam" id="PF01592">
    <property type="entry name" value="NifU_N"/>
    <property type="match status" value="1"/>
</dbReference>
<gene>
    <name evidence="2" type="ORF">OCV77_10335</name>
</gene>
<accession>A0ABT2T3W1</accession>
<evidence type="ECO:0000259" key="1">
    <source>
        <dbReference type="Pfam" id="PF01592"/>
    </source>
</evidence>
<dbReference type="EMBL" id="JAOQKJ010000007">
    <property type="protein sequence ID" value="MCU6744890.1"/>
    <property type="molecule type" value="Genomic_DNA"/>
</dbReference>
<organism evidence="2 3">
    <name type="scientific">Suilimivivens aceti</name>
    <dbReference type="NCBI Taxonomy" id="2981774"/>
    <lineage>
        <taxon>Bacteria</taxon>
        <taxon>Bacillati</taxon>
        <taxon>Bacillota</taxon>
        <taxon>Clostridia</taxon>
        <taxon>Lachnospirales</taxon>
        <taxon>Lachnospiraceae</taxon>
        <taxon>Suilimivivens</taxon>
    </lineage>
</organism>
<sequence>MENRNFYNEILTEHNMRPEFKHELPDANIVLEGKNPNCGDDIFLKLKVEDGVITDGAFTGDGCAISSASADIMLGMIIGKTKEEALQLGELFLKMIKGEASDEEIDRLEEASALKDIAHMPARVKCAVLGWHTLKEALKDQ</sequence>
<name>A0ABT2T3W1_9FIRM</name>
<dbReference type="Proteomes" id="UP001652432">
    <property type="component" value="Unassembled WGS sequence"/>
</dbReference>
<keyword evidence="3" id="KW-1185">Reference proteome</keyword>
<reference evidence="2 3" key="1">
    <citation type="journal article" date="2021" name="ISME Commun">
        <title>Automated analysis of genomic sequences facilitates high-throughput and comprehensive description of bacteria.</title>
        <authorList>
            <person name="Hitch T.C.A."/>
        </authorList>
    </citation>
    <scope>NUCLEOTIDE SEQUENCE [LARGE SCALE GENOMIC DNA]</scope>
    <source>
        <strain evidence="2 3">Sanger_18</strain>
    </source>
</reference>
<dbReference type="InterPro" id="IPR002871">
    <property type="entry name" value="NIF_FeS_clus_asmbl_NifU_N"/>
</dbReference>
<comment type="caution">
    <text evidence="2">The sequence shown here is derived from an EMBL/GenBank/DDBJ whole genome shotgun (WGS) entry which is preliminary data.</text>
</comment>
<evidence type="ECO:0000313" key="3">
    <source>
        <dbReference type="Proteomes" id="UP001652432"/>
    </source>
</evidence>
<dbReference type="Gene3D" id="3.90.1010.10">
    <property type="match status" value="1"/>
</dbReference>
<dbReference type="CDD" id="cd06664">
    <property type="entry name" value="IscU_like"/>
    <property type="match status" value="1"/>
</dbReference>
<feature type="domain" description="NIF system FeS cluster assembly NifU N-terminal" evidence="1">
    <location>
        <begin position="7"/>
        <end position="125"/>
    </location>
</feature>
<proteinExistence type="predicted"/>
<evidence type="ECO:0000313" key="2">
    <source>
        <dbReference type="EMBL" id="MCU6744890.1"/>
    </source>
</evidence>
<dbReference type="NCBIfam" id="TIGR01994">
    <property type="entry name" value="SUF_scaf_2"/>
    <property type="match status" value="1"/>
</dbReference>
<dbReference type="SUPFAM" id="SSF82649">
    <property type="entry name" value="SufE/NifU"/>
    <property type="match status" value="1"/>
</dbReference>
<dbReference type="PANTHER" id="PTHR10093">
    <property type="entry name" value="IRON-SULFUR CLUSTER ASSEMBLY ENZYME NIFU HOMOLOG"/>
    <property type="match status" value="1"/>
</dbReference>